<dbReference type="SUPFAM" id="SSF53137">
    <property type="entry name" value="Translational machinery components"/>
    <property type="match status" value="1"/>
</dbReference>
<keyword evidence="4 7" id="KW-0689">Ribosomal protein</keyword>
<dbReference type="Pfam" id="PF00861">
    <property type="entry name" value="Ribosomal_L18p"/>
    <property type="match status" value="1"/>
</dbReference>
<evidence type="ECO:0000313" key="9">
    <source>
        <dbReference type="Proteomes" id="UP000315498"/>
    </source>
</evidence>
<dbReference type="CDD" id="cd00432">
    <property type="entry name" value="Ribosomal_L18_L5e"/>
    <property type="match status" value="1"/>
</dbReference>
<gene>
    <name evidence="7" type="primary">rplR</name>
    <name evidence="8" type="ORF">EVA94_02105</name>
</gene>
<evidence type="ECO:0000256" key="2">
    <source>
        <dbReference type="ARBA" id="ARBA00022730"/>
    </source>
</evidence>
<evidence type="ECO:0000256" key="5">
    <source>
        <dbReference type="ARBA" id="ARBA00023274"/>
    </source>
</evidence>
<evidence type="ECO:0000256" key="3">
    <source>
        <dbReference type="ARBA" id="ARBA00022884"/>
    </source>
</evidence>
<protein>
    <recommendedName>
        <fullName evidence="6 7">Large ribosomal subunit protein uL18</fullName>
    </recommendedName>
</protein>
<sequence>MSIKNITRLRRARKSRALIRNQDSPRLTVFRSSRHFYAQVFDSQGSKVIVSASTNEKDSKIKSNNLDAAIEVGKKVAERAIENGIKKVVFDRAGYKYHGRIKALADSARNAGLEF</sequence>
<comment type="caution">
    <text evidence="8">The sequence shown here is derived from an EMBL/GenBank/DDBJ whole genome shotgun (WGS) entry which is preliminary data.</text>
</comment>
<dbReference type="GO" id="GO:0008097">
    <property type="term" value="F:5S rRNA binding"/>
    <property type="evidence" value="ECO:0007669"/>
    <property type="project" value="TreeGrafter"/>
</dbReference>
<dbReference type="Proteomes" id="UP000315498">
    <property type="component" value="Unassembled WGS sequence"/>
</dbReference>
<keyword evidence="2 7" id="KW-0699">rRNA-binding</keyword>
<comment type="similarity">
    <text evidence="1 7">Belongs to the universal ribosomal protein uL18 family.</text>
</comment>
<reference evidence="8 9" key="1">
    <citation type="submission" date="2019-02" db="EMBL/GenBank/DDBJ databases">
        <title>Prokaryotic population dynamics and viral predation in marine succession experiment using metagenomics: the confinement effect.</title>
        <authorList>
            <person name="Haro-Moreno J.M."/>
            <person name="Rodriguez-Valera F."/>
            <person name="Lopez-Perez M."/>
        </authorList>
    </citation>
    <scope>NUCLEOTIDE SEQUENCE [LARGE SCALE GENOMIC DNA]</scope>
    <source>
        <strain evidence="8">MED-G161</strain>
    </source>
</reference>
<dbReference type="GO" id="GO:0005737">
    <property type="term" value="C:cytoplasm"/>
    <property type="evidence" value="ECO:0007669"/>
    <property type="project" value="UniProtKB-ARBA"/>
</dbReference>
<evidence type="ECO:0000313" key="8">
    <source>
        <dbReference type="EMBL" id="RZO24912.1"/>
    </source>
</evidence>
<dbReference type="HAMAP" id="MF_01337_B">
    <property type="entry name" value="Ribosomal_uL18_B"/>
    <property type="match status" value="1"/>
</dbReference>
<dbReference type="Gene3D" id="3.30.420.100">
    <property type="match status" value="1"/>
</dbReference>
<dbReference type="GO" id="GO:0003735">
    <property type="term" value="F:structural constituent of ribosome"/>
    <property type="evidence" value="ECO:0007669"/>
    <property type="project" value="InterPro"/>
</dbReference>
<keyword evidence="5 7" id="KW-0687">Ribonucleoprotein</keyword>
<keyword evidence="3 7" id="KW-0694">RNA-binding</keyword>
<dbReference type="NCBIfam" id="TIGR00060">
    <property type="entry name" value="L18_bact"/>
    <property type="match status" value="1"/>
</dbReference>
<name>A0A520MUK0_9GAMM</name>
<organism evidence="8 9">
    <name type="scientific">SAR86 cluster bacterium</name>
    <dbReference type="NCBI Taxonomy" id="2030880"/>
    <lineage>
        <taxon>Bacteria</taxon>
        <taxon>Pseudomonadati</taxon>
        <taxon>Pseudomonadota</taxon>
        <taxon>Gammaproteobacteria</taxon>
        <taxon>SAR86 cluster</taxon>
    </lineage>
</organism>
<evidence type="ECO:0000256" key="4">
    <source>
        <dbReference type="ARBA" id="ARBA00022980"/>
    </source>
</evidence>
<dbReference type="EMBL" id="SHBG01000014">
    <property type="protein sequence ID" value="RZO24912.1"/>
    <property type="molecule type" value="Genomic_DNA"/>
</dbReference>
<accession>A0A520MUK0</accession>
<dbReference type="AlphaFoldDB" id="A0A520MUK0"/>
<dbReference type="GO" id="GO:0006412">
    <property type="term" value="P:translation"/>
    <property type="evidence" value="ECO:0007669"/>
    <property type="project" value="UniProtKB-UniRule"/>
</dbReference>
<dbReference type="GO" id="GO:0005840">
    <property type="term" value="C:ribosome"/>
    <property type="evidence" value="ECO:0007669"/>
    <property type="project" value="UniProtKB-KW"/>
</dbReference>
<evidence type="ECO:0000256" key="1">
    <source>
        <dbReference type="ARBA" id="ARBA00007116"/>
    </source>
</evidence>
<dbReference type="GO" id="GO:1990904">
    <property type="term" value="C:ribonucleoprotein complex"/>
    <property type="evidence" value="ECO:0007669"/>
    <property type="project" value="UniProtKB-KW"/>
</dbReference>
<dbReference type="PANTHER" id="PTHR12899:SF3">
    <property type="entry name" value="LARGE RIBOSOMAL SUBUNIT PROTEIN UL18M"/>
    <property type="match status" value="1"/>
</dbReference>
<dbReference type="InterPro" id="IPR057268">
    <property type="entry name" value="Ribosomal_L18"/>
</dbReference>
<evidence type="ECO:0000256" key="6">
    <source>
        <dbReference type="ARBA" id="ARBA00035197"/>
    </source>
</evidence>
<evidence type="ECO:0000256" key="7">
    <source>
        <dbReference type="HAMAP-Rule" id="MF_01337"/>
    </source>
</evidence>
<dbReference type="InterPro" id="IPR004389">
    <property type="entry name" value="Ribosomal_uL18_bac-type"/>
</dbReference>
<comment type="function">
    <text evidence="7">This is one of the proteins that bind and probably mediate the attachment of the 5S RNA into the large ribosomal subunit, where it forms part of the central protuberance.</text>
</comment>
<comment type="subunit">
    <text evidence="7">Part of the 50S ribosomal subunit; part of the 5S rRNA/L5/L18/L25 subcomplex. Contacts the 5S and 23S rRNAs.</text>
</comment>
<proteinExistence type="inferred from homology"/>
<dbReference type="PANTHER" id="PTHR12899">
    <property type="entry name" value="39S RIBOSOMAL PROTEIN L18, MITOCHONDRIAL"/>
    <property type="match status" value="1"/>
</dbReference>
<dbReference type="InterPro" id="IPR005484">
    <property type="entry name" value="Ribosomal_uL18_bac/plant/anim"/>
</dbReference>
<dbReference type="FunFam" id="3.30.420.100:FF:000001">
    <property type="entry name" value="50S ribosomal protein L18"/>
    <property type="match status" value="1"/>
</dbReference>